<comment type="caution">
    <text evidence="2">The sequence shown here is derived from an EMBL/GenBank/DDBJ whole genome shotgun (WGS) entry which is preliminary data.</text>
</comment>
<evidence type="ECO:0000256" key="1">
    <source>
        <dbReference type="SAM" id="MobiDB-lite"/>
    </source>
</evidence>
<dbReference type="EMBL" id="VEVO01000015">
    <property type="protein sequence ID" value="KAF0030823.1"/>
    <property type="molecule type" value="Genomic_DNA"/>
</dbReference>
<sequence>MNESGVVLEHPHLTPRHAEEGNGSSSLSFFYELSPNQTDIQRFAVNEDVDATPNPLRSFRSPDGLSIHFTSVDIWRVLFFPEGESTVQHIAFIYRTDTGAHLLTFALHLSPYEHAHFKFVHECQLRYVPICGQNEDGLVVSPACHQVVVFFGKQWEMTPFVQIRRYKLE</sequence>
<name>A0A6A4S967_SCOMX</name>
<accession>A0A6A4S967</accession>
<dbReference type="AlphaFoldDB" id="A0A6A4S967"/>
<reference evidence="2 3" key="1">
    <citation type="submission" date="2019-06" db="EMBL/GenBank/DDBJ databases">
        <title>Draft genomes of female and male turbot (Scophthalmus maximus).</title>
        <authorList>
            <person name="Xu H."/>
            <person name="Xu X.-W."/>
            <person name="Shao C."/>
            <person name="Chen S."/>
        </authorList>
    </citation>
    <scope>NUCLEOTIDE SEQUENCE [LARGE SCALE GENOMIC DNA]</scope>
    <source>
        <strain evidence="2">Ysfricsl-2016a</strain>
        <tissue evidence="2">Blood</tissue>
    </source>
</reference>
<organism evidence="2 3">
    <name type="scientific">Scophthalmus maximus</name>
    <name type="common">Turbot</name>
    <name type="synonym">Psetta maxima</name>
    <dbReference type="NCBI Taxonomy" id="52904"/>
    <lineage>
        <taxon>Eukaryota</taxon>
        <taxon>Metazoa</taxon>
        <taxon>Chordata</taxon>
        <taxon>Craniata</taxon>
        <taxon>Vertebrata</taxon>
        <taxon>Euteleostomi</taxon>
        <taxon>Actinopterygii</taxon>
        <taxon>Neopterygii</taxon>
        <taxon>Teleostei</taxon>
        <taxon>Neoteleostei</taxon>
        <taxon>Acanthomorphata</taxon>
        <taxon>Carangaria</taxon>
        <taxon>Pleuronectiformes</taxon>
        <taxon>Pleuronectoidei</taxon>
        <taxon>Scophthalmidae</taxon>
        <taxon>Scophthalmus</taxon>
    </lineage>
</organism>
<evidence type="ECO:0000313" key="3">
    <source>
        <dbReference type="Proteomes" id="UP000438429"/>
    </source>
</evidence>
<feature type="compositionally biased region" description="Basic and acidic residues" evidence="1">
    <location>
        <begin position="9"/>
        <end position="20"/>
    </location>
</feature>
<protein>
    <submittedName>
        <fullName evidence="2">Uncharacterized protein</fullName>
    </submittedName>
</protein>
<evidence type="ECO:0000313" key="2">
    <source>
        <dbReference type="EMBL" id="KAF0030823.1"/>
    </source>
</evidence>
<gene>
    <name evidence="2" type="ORF">F2P81_017554</name>
</gene>
<dbReference type="Proteomes" id="UP000438429">
    <property type="component" value="Unassembled WGS sequence"/>
</dbReference>
<feature type="region of interest" description="Disordered" evidence="1">
    <location>
        <begin position="1"/>
        <end position="22"/>
    </location>
</feature>
<proteinExistence type="predicted"/>